<reference evidence="2" key="1">
    <citation type="journal article" date="2019" name="Int. J. Syst. Evol. Microbiol.">
        <title>The Global Catalogue of Microorganisms (GCM) 10K type strain sequencing project: providing services to taxonomists for standard genome sequencing and annotation.</title>
        <authorList>
            <consortium name="The Broad Institute Genomics Platform"/>
            <consortium name="The Broad Institute Genome Sequencing Center for Infectious Disease"/>
            <person name="Wu L."/>
            <person name="Ma J."/>
        </authorList>
    </citation>
    <scope>NUCLEOTIDE SEQUENCE [LARGE SCALE GENOMIC DNA]</scope>
    <source>
        <strain evidence="2">CCUG 66188</strain>
    </source>
</reference>
<gene>
    <name evidence="1" type="ORF">ACFO6W_09135</name>
</gene>
<proteinExistence type="predicted"/>
<protein>
    <recommendedName>
        <fullName evidence="3">Lipoprotein</fullName>
    </recommendedName>
</protein>
<organism evidence="1 2">
    <name type="scientific">Dysgonomonas termitidis</name>
    <dbReference type="NCBI Taxonomy" id="1516126"/>
    <lineage>
        <taxon>Bacteria</taxon>
        <taxon>Pseudomonadati</taxon>
        <taxon>Bacteroidota</taxon>
        <taxon>Bacteroidia</taxon>
        <taxon>Bacteroidales</taxon>
        <taxon>Dysgonomonadaceae</taxon>
        <taxon>Dysgonomonas</taxon>
    </lineage>
</organism>
<dbReference type="PROSITE" id="PS51257">
    <property type="entry name" value="PROKAR_LIPOPROTEIN"/>
    <property type="match status" value="1"/>
</dbReference>
<sequence length="203" mass="23548">MTLFKFTFIISLAIGLISCNNKNKGNNEPAPVEQSFNNEEIINNFDLNKGLLIDLMMEIPSAVYTVEGKGQYSILYVPKTDKGVLKYKDFEKKNNIQLIKDSLGNLFYDDETARKIDEILRKDLDIKDFCLFGRYIPAQYLVADTLSSKGDYSVTIPYEMLIYKLEGQKWLQVKQVVISDIMNYDYYETLSTYRKMMEKEDGQ</sequence>
<evidence type="ECO:0000313" key="1">
    <source>
        <dbReference type="EMBL" id="MFC4673854.1"/>
    </source>
</evidence>
<dbReference type="RefSeq" id="WP_379995554.1">
    <property type="nucleotide sequence ID" value="NZ_JBHSGN010000064.1"/>
</dbReference>
<evidence type="ECO:0008006" key="3">
    <source>
        <dbReference type="Google" id="ProtNLM"/>
    </source>
</evidence>
<dbReference type="Proteomes" id="UP001596023">
    <property type="component" value="Unassembled WGS sequence"/>
</dbReference>
<accession>A0ABV9KUH5</accession>
<comment type="caution">
    <text evidence="1">The sequence shown here is derived from an EMBL/GenBank/DDBJ whole genome shotgun (WGS) entry which is preliminary data.</text>
</comment>
<dbReference type="EMBL" id="JBHSGN010000064">
    <property type="protein sequence ID" value="MFC4673854.1"/>
    <property type="molecule type" value="Genomic_DNA"/>
</dbReference>
<evidence type="ECO:0000313" key="2">
    <source>
        <dbReference type="Proteomes" id="UP001596023"/>
    </source>
</evidence>
<name>A0ABV9KUH5_9BACT</name>
<keyword evidence="2" id="KW-1185">Reference proteome</keyword>